<dbReference type="Pfam" id="PF07883">
    <property type="entry name" value="Cupin_2"/>
    <property type="match status" value="1"/>
</dbReference>
<gene>
    <name evidence="2" type="ORF">GCM10009839_44980</name>
</gene>
<dbReference type="InterPro" id="IPR013096">
    <property type="entry name" value="Cupin_2"/>
</dbReference>
<reference evidence="2 3" key="1">
    <citation type="journal article" date="2019" name="Int. J. Syst. Evol. Microbiol.">
        <title>The Global Catalogue of Microorganisms (GCM) 10K type strain sequencing project: providing services to taxonomists for standard genome sequencing and annotation.</title>
        <authorList>
            <consortium name="The Broad Institute Genomics Platform"/>
            <consortium name="The Broad Institute Genome Sequencing Center for Infectious Disease"/>
            <person name="Wu L."/>
            <person name="Ma J."/>
        </authorList>
    </citation>
    <scope>NUCLEOTIDE SEQUENCE [LARGE SCALE GENOMIC DNA]</scope>
    <source>
        <strain evidence="2 3">JCM 16014</strain>
    </source>
</reference>
<accession>A0ABN2UL11</accession>
<evidence type="ECO:0000313" key="3">
    <source>
        <dbReference type="Proteomes" id="UP001500751"/>
    </source>
</evidence>
<sequence>MHVIDHSVAVGTGDAVMTVTRWEQFPIVKDLPFGGMWYSVAPLGASPRDQHPDMELSVVLRGEADVEVGGRRTRVAQGSAFLLDSAEAHVIHNPSADTPLLIFSAYWMPPASGAADTSPGQ</sequence>
<dbReference type="InterPro" id="IPR014710">
    <property type="entry name" value="RmlC-like_jellyroll"/>
</dbReference>
<keyword evidence="3" id="KW-1185">Reference proteome</keyword>
<evidence type="ECO:0000313" key="2">
    <source>
        <dbReference type="EMBL" id="GAA2038435.1"/>
    </source>
</evidence>
<dbReference type="EMBL" id="BAAAQN010000026">
    <property type="protein sequence ID" value="GAA2038435.1"/>
    <property type="molecule type" value="Genomic_DNA"/>
</dbReference>
<dbReference type="Proteomes" id="UP001500751">
    <property type="component" value="Unassembled WGS sequence"/>
</dbReference>
<name>A0ABN2UL11_9ACTN</name>
<evidence type="ECO:0000259" key="1">
    <source>
        <dbReference type="Pfam" id="PF07883"/>
    </source>
</evidence>
<feature type="domain" description="Cupin type-2" evidence="1">
    <location>
        <begin position="38"/>
        <end position="104"/>
    </location>
</feature>
<dbReference type="RefSeq" id="WP_344667603.1">
    <property type="nucleotide sequence ID" value="NZ_BAAAQN010000026.1"/>
</dbReference>
<organism evidence="2 3">
    <name type="scientific">Catenulispora yoronensis</name>
    <dbReference type="NCBI Taxonomy" id="450799"/>
    <lineage>
        <taxon>Bacteria</taxon>
        <taxon>Bacillati</taxon>
        <taxon>Actinomycetota</taxon>
        <taxon>Actinomycetes</taxon>
        <taxon>Catenulisporales</taxon>
        <taxon>Catenulisporaceae</taxon>
        <taxon>Catenulispora</taxon>
    </lineage>
</organism>
<dbReference type="SUPFAM" id="SSF51182">
    <property type="entry name" value="RmlC-like cupins"/>
    <property type="match status" value="1"/>
</dbReference>
<dbReference type="Gene3D" id="2.60.120.10">
    <property type="entry name" value="Jelly Rolls"/>
    <property type="match status" value="1"/>
</dbReference>
<protein>
    <recommendedName>
        <fullName evidence="1">Cupin type-2 domain-containing protein</fullName>
    </recommendedName>
</protein>
<comment type="caution">
    <text evidence="2">The sequence shown here is derived from an EMBL/GenBank/DDBJ whole genome shotgun (WGS) entry which is preliminary data.</text>
</comment>
<dbReference type="InterPro" id="IPR011051">
    <property type="entry name" value="RmlC_Cupin_sf"/>
</dbReference>
<proteinExistence type="predicted"/>